<evidence type="ECO:0000256" key="1">
    <source>
        <dbReference type="SAM" id="MobiDB-lite"/>
    </source>
</evidence>
<feature type="domain" description="Peroxisomal membrane protein PEX14-like KPWE" evidence="2">
    <location>
        <begin position="88"/>
        <end position="137"/>
    </location>
</feature>
<dbReference type="Proteomes" id="UP001385951">
    <property type="component" value="Unassembled WGS sequence"/>
</dbReference>
<feature type="compositionally biased region" description="Basic and acidic residues" evidence="1">
    <location>
        <begin position="133"/>
        <end position="143"/>
    </location>
</feature>
<evidence type="ECO:0000313" key="4">
    <source>
        <dbReference type="Proteomes" id="UP001385951"/>
    </source>
</evidence>
<name>A0AAW0G001_9APHY</name>
<evidence type="ECO:0000313" key="3">
    <source>
        <dbReference type="EMBL" id="KAK7683739.1"/>
    </source>
</evidence>
<proteinExistence type="predicted"/>
<protein>
    <recommendedName>
        <fullName evidence="2">Peroxisomal membrane protein PEX14-like KPWE domain-containing protein</fullName>
    </recommendedName>
</protein>
<keyword evidence="4" id="KW-1185">Reference proteome</keyword>
<dbReference type="AlphaFoldDB" id="A0AAW0G001"/>
<dbReference type="Pfam" id="PF17733">
    <property type="entry name" value="KPWE_dom"/>
    <property type="match status" value="1"/>
</dbReference>
<sequence>MSTPLSSDIISQFLAYDFVNDEQFKTASSTWNRQLEGKSEVQKQEIETQGTVSFFNLKYGTTVKWEEALARLRGVDLPIETESQEEDPQQLSIADLQVILEGGDTSQIPNNKAIPVGLNADAPSASTAPIRKKPWEKESIATQ</sequence>
<evidence type="ECO:0000259" key="2">
    <source>
        <dbReference type="Pfam" id="PF17733"/>
    </source>
</evidence>
<dbReference type="EMBL" id="JASBNA010000029">
    <property type="protein sequence ID" value="KAK7683739.1"/>
    <property type="molecule type" value="Genomic_DNA"/>
</dbReference>
<reference evidence="3 4" key="1">
    <citation type="submission" date="2022-09" db="EMBL/GenBank/DDBJ databases">
        <authorList>
            <person name="Palmer J.M."/>
        </authorList>
    </citation>
    <scope>NUCLEOTIDE SEQUENCE [LARGE SCALE GENOMIC DNA]</scope>
    <source>
        <strain evidence="3 4">DSM 7382</strain>
    </source>
</reference>
<organism evidence="3 4">
    <name type="scientific">Cerrena zonata</name>
    <dbReference type="NCBI Taxonomy" id="2478898"/>
    <lineage>
        <taxon>Eukaryota</taxon>
        <taxon>Fungi</taxon>
        <taxon>Dikarya</taxon>
        <taxon>Basidiomycota</taxon>
        <taxon>Agaricomycotina</taxon>
        <taxon>Agaricomycetes</taxon>
        <taxon>Polyporales</taxon>
        <taxon>Cerrenaceae</taxon>
        <taxon>Cerrena</taxon>
    </lineage>
</organism>
<comment type="caution">
    <text evidence="3">The sequence shown here is derived from an EMBL/GenBank/DDBJ whole genome shotgun (WGS) entry which is preliminary data.</text>
</comment>
<dbReference type="InterPro" id="IPR040554">
    <property type="entry name" value="KPWE_PEX14_dom"/>
</dbReference>
<gene>
    <name evidence="3" type="ORF">QCA50_013115</name>
</gene>
<feature type="region of interest" description="Disordered" evidence="1">
    <location>
        <begin position="115"/>
        <end position="143"/>
    </location>
</feature>
<accession>A0AAW0G001</accession>